<dbReference type="GO" id="GO:0006396">
    <property type="term" value="P:RNA processing"/>
    <property type="evidence" value="ECO:0007669"/>
    <property type="project" value="InterPro"/>
</dbReference>
<dbReference type="Gene3D" id="3.30.160.20">
    <property type="match status" value="1"/>
</dbReference>
<feature type="compositionally biased region" description="Pro residues" evidence="6">
    <location>
        <begin position="194"/>
        <end position="205"/>
    </location>
</feature>
<dbReference type="EMBL" id="MU806170">
    <property type="protein sequence ID" value="KAJ3838675.1"/>
    <property type="molecule type" value="Genomic_DNA"/>
</dbReference>
<dbReference type="Pfam" id="PF00035">
    <property type="entry name" value="dsrm"/>
    <property type="match status" value="1"/>
</dbReference>
<feature type="domain" description="DRBM" evidence="7">
    <location>
        <begin position="228"/>
        <end position="319"/>
    </location>
</feature>
<keyword evidence="3" id="KW-0460">Magnesium</keyword>
<sequence length="321" mass="35721">MAAVRPPVVLEPTEQLPPLPTFKSERIRRQVFTHRSFHARPTHLFDDPPDDPAPDNEKLEHLGDSVLSLVVTNLLNEMFPNVRVGPSTVNIFLSCVREELKDGSKKMRALVVNNATLANIAVRYNLPNDLRVHHAQAVALKASPNVQADLFESYVGGLFQDRGLDVVQNWLKELFRPYAMSAYRIIRTQHGLPPESPPPSPIPRPPSDDEPYLVRSPFGYVNRDMTMTTVGHLALFNQHIQKSNQPVEWIYSSSSPDVDPSAQGDIQLLSSEMMRGMKATTIWSVKVMVNGKCLGQGKGGTKKLARNEAAKLGLENLGIHV</sequence>
<dbReference type="SUPFAM" id="SSF54768">
    <property type="entry name" value="dsRNA-binding domain-like"/>
    <property type="match status" value="1"/>
</dbReference>
<dbReference type="SUPFAM" id="SSF69065">
    <property type="entry name" value="RNase III domain-like"/>
    <property type="match status" value="1"/>
</dbReference>
<dbReference type="Gene3D" id="1.10.1520.10">
    <property type="entry name" value="Ribonuclease III domain"/>
    <property type="match status" value="1"/>
</dbReference>
<evidence type="ECO:0000256" key="6">
    <source>
        <dbReference type="SAM" id="MobiDB-lite"/>
    </source>
</evidence>
<dbReference type="GO" id="GO:0046872">
    <property type="term" value="F:metal ion binding"/>
    <property type="evidence" value="ECO:0007669"/>
    <property type="project" value="UniProtKB-KW"/>
</dbReference>
<dbReference type="SMART" id="SM00535">
    <property type="entry name" value="RIBOc"/>
    <property type="match status" value="1"/>
</dbReference>
<organism evidence="9 10">
    <name type="scientific">Lentinula raphanica</name>
    <dbReference type="NCBI Taxonomy" id="153919"/>
    <lineage>
        <taxon>Eukaryota</taxon>
        <taxon>Fungi</taxon>
        <taxon>Dikarya</taxon>
        <taxon>Basidiomycota</taxon>
        <taxon>Agaricomycotina</taxon>
        <taxon>Agaricomycetes</taxon>
        <taxon>Agaricomycetidae</taxon>
        <taxon>Agaricales</taxon>
        <taxon>Marasmiineae</taxon>
        <taxon>Omphalotaceae</taxon>
        <taxon>Lentinula</taxon>
    </lineage>
</organism>
<evidence type="ECO:0000259" key="7">
    <source>
        <dbReference type="PROSITE" id="PS50137"/>
    </source>
</evidence>
<dbReference type="PANTHER" id="PTHR14950:SF37">
    <property type="entry name" value="ENDORIBONUCLEASE DICER"/>
    <property type="match status" value="1"/>
</dbReference>
<evidence type="ECO:0000256" key="3">
    <source>
        <dbReference type="ARBA" id="ARBA00022842"/>
    </source>
</evidence>
<dbReference type="Pfam" id="PF14622">
    <property type="entry name" value="Ribonucleas_3_3"/>
    <property type="match status" value="1"/>
</dbReference>
<comment type="caution">
    <text evidence="9">The sequence shown here is derived from an EMBL/GenBank/DDBJ whole genome shotgun (WGS) entry which is preliminary data.</text>
</comment>
<keyword evidence="10" id="KW-1185">Reference proteome</keyword>
<evidence type="ECO:0000313" key="10">
    <source>
        <dbReference type="Proteomes" id="UP001163846"/>
    </source>
</evidence>
<dbReference type="CDD" id="cd00593">
    <property type="entry name" value="RIBOc"/>
    <property type="match status" value="1"/>
</dbReference>
<evidence type="ECO:0000256" key="4">
    <source>
        <dbReference type="ARBA" id="ARBA00022884"/>
    </source>
</evidence>
<feature type="region of interest" description="Disordered" evidence="6">
    <location>
        <begin position="189"/>
        <end position="209"/>
    </location>
</feature>
<evidence type="ECO:0000256" key="2">
    <source>
        <dbReference type="ARBA" id="ARBA00022801"/>
    </source>
</evidence>
<dbReference type="AlphaFoldDB" id="A0AA38P9L9"/>
<protein>
    <submittedName>
        <fullName evidence="9">Ribonuclease III</fullName>
    </submittedName>
</protein>
<evidence type="ECO:0000256" key="1">
    <source>
        <dbReference type="ARBA" id="ARBA00022723"/>
    </source>
</evidence>
<accession>A0AA38P9L9</accession>
<feature type="domain" description="RNase III" evidence="8">
    <location>
        <begin position="22"/>
        <end position="163"/>
    </location>
</feature>
<proteinExistence type="predicted"/>
<dbReference type="InterPro" id="IPR000999">
    <property type="entry name" value="RNase_III_dom"/>
</dbReference>
<gene>
    <name evidence="9" type="ORF">F5878DRAFT_160950</name>
</gene>
<keyword evidence="1" id="KW-0479">Metal-binding</keyword>
<dbReference type="GO" id="GO:0004525">
    <property type="term" value="F:ribonuclease III activity"/>
    <property type="evidence" value="ECO:0007669"/>
    <property type="project" value="InterPro"/>
</dbReference>
<dbReference type="PROSITE" id="PS50142">
    <property type="entry name" value="RNASE_3_2"/>
    <property type="match status" value="1"/>
</dbReference>
<dbReference type="InterPro" id="IPR036389">
    <property type="entry name" value="RNase_III_sf"/>
</dbReference>
<keyword evidence="2" id="KW-0378">Hydrolase</keyword>
<dbReference type="PROSITE" id="PS50137">
    <property type="entry name" value="DS_RBD"/>
    <property type="match status" value="1"/>
</dbReference>
<evidence type="ECO:0000259" key="8">
    <source>
        <dbReference type="PROSITE" id="PS50142"/>
    </source>
</evidence>
<reference evidence="9" key="1">
    <citation type="submission" date="2022-08" db="EMBL/GenBank/DDBJ databases">
        <authorList>
            <consortium name="DOE Joint Genome Institute"/>
            <person name="Min B."/>
            <person name="Riley R."/>
            <person name="Sierra-Patev S."/>
            <person name="Naranjo-Ortiz M."/>
            <person name="Looney B."/>
            <person name="Konkel Z."/>
            <person name="Slot J.C."/>
            <person name="Sakamoto Y."/>
            <person name="Steenwyk J.L."/>
            <person name="Rokas A."/>
            <person name="Carro J."/>
            <person name="Camarero S."/>
            <person name="Ferreira P."/>
            <person name="Molpeceres G."/>
            <person name="Ruiz-Duenas F.J."/>
            <person name="Serrano A."/>
            <person name="Henrissat B."/>
            <person name="Drula E."/>
            <person name="Hughes K.W."/>
            <person name="Mata J.L."/>
            <person name="Ishikawa N.K."/>
            <person name="Vargas-Isla R."/>
            <person name="Ushijima S."/>
            <person name="Smith C.A."/>
            <person name="Ahrendt S."/>
            <person name="Andreopoulos W."/>
            <person name="He G."/>
            <person name="Labutti K."/>
            <person name="Lipzen A."/>
            <person name="Ng V."/>
            <person name="Sandor L."/>
            <person name="Barry K."/>
            <person name="Martinez A.T."/>
            <person name="Xiao Y."/>
            <person name="Gibbons J.G."/>
            <person name="Terashima K."/>
            <person name="Hibbett D.S."/>
            <person name="Grigoriev I.V."/>
        </authorList>
    </citation>
    <scope>NUCLEOTIDE SEQUENCE</scope>
    <source>
        <strain evidence="9">TFB9207</strain>
    </source>
</reference>
<dbReference type="Proteomes" id="UP001163846">
    <property type="component" value="Unassembled WGS sequence"/>
</dbReference>
<dbReference type="PANTHER" id="PTHR14950">
    <property type="entry name" value="DICER-RELATED"/>
    <property type="match status" value="1"/>
</dbReference>
<keyword evidence="4 5" id="KW-0694">RNA-binding</keyword>
<dbReference type="GO" id="GO:0003723">
    <property type="term" value="F:RNA binding"/>
    <property type="evidence" value="ECO:0007669"/>
    <property type="project" value="UniProtKB-UniRule"/>
</dbReference>
<name>A0AA38P9L9_9AGAR</name>
<evidence type="ECO:0000256" key="5">
    <source>
        <dbReference type="PROSITE-ProRule" id="PRU00266"/>
    </source>
</evidence>
<dbReference type="InterPro" id="IPR014720">
    <property type="entry name" value="dsRBD_dom"/>
</dbReference>
<evidence type="ECO:0000313" key="9">
    <source>
        <dbReference type="EMBL" id="KAJ3838675.1"/>
    </source>
</evidence>